<evidence type="ECO:0000313" key="5">
    <source>
        <dbReference type="Proteomes" id="UP000255139"/>
    </source>
</evidence>
<proteinExistence type="predicted"/>
<organism evidence="2 5">
    <name type="scientific">Helicobacter muridarum</name>
    <dbReference type="NCBI Taxonomy" id="216"/>
    <lineage>
        <taxon>Bacteria</taxon>
        <taxon>Pseudomonadati</taxon>
        <taxon>Campylobacterota</taxon>
        <taxon>Epsilonproteobacteria</taxon>
        <taxon>Campylobacterales</taxon>
        <taxon>Helicobacteraceae</taxon>
        <taxon>Helicobacter</taxon>
    </lineage>
</organism>
<dbReference type="RefSeq" id="WP_034556700.1">
    <property type="nucleotide sequence ID" value="NZ_FZML01000027.1"/>
</dbReference>
<evidence type="ECO:0000313" key="4">
    <source>
        <dbReference type="Proteomes" id="UP000029922"/>
    </source>
</evidence>
<dbReference type="EMBL" id="UGJE01000002">
    <property type="protein sequence ID" value="STQ87055.1"/>
    <property type="molecule type" value="Genomic_DNA"/>
</dbReference>
<reference evidence="3 4" key="1">
    <citation type="journal article" date="2014" name="Genome Announc.">
        <title>Draft genome sequences of eight enterohepatic helicobacter species isolated from both laboratory and wild rodents.</title>
        <authorList>
            <person name="Sheh A."/>
            <person name="Shen Z."/>
            <person name="Fox J.G."/>
        </authorList>
    </citation>
    <scope>NUCLEOTIDE SEQUENCE [LARGE SCALE GENOMIC DNA]</scope>
    <source>
        <strain evidence="3 4">ST1</strain>
    </source>
</reference>
<dbReference type="EMBL" id="JRPD02000010">
    <property type="protein sequence ID" value="TLE00142.1"/>
    <property type="molecule type" value="Genomic_DNA"/>
</dbReference>
<reference evidence="2 5" key="2">
    <citation type="submission" date="2018-06" db="EMBL/GenBank/DDBJ databases">
        <authorList>
            <consortium name="Pathogen Informatics"/>
            <person name="Doyle S."/>
        </authorList>
    </citation>
    <scope>NUCLEOTIDE SEQUENCE [LARGE SCALE GENOMIC DNA]</scope>
    <source>
        <strain evidence="2 5">NCTC12714</strain>
    </source>
</reference>
<sequence>MNRLARIILIVGAVIILLLLIIIPFLSQKVVKSIQEHLNNGMEYIQTHISNSHNDFGIKKIEYSPFECSGISDYECNSKSIALYGDDALEKGKDIEYVRFSNISLRSKDVSDKNRFSLNVSTSIEYLSIDRLLKDSENNSILNFFIHNANVLLPNKLTCEQNYLHHNISTQDSKIITANNICFLESSLFNSKIHINSLFYPDVEKSHILGVLYEIFMAINGDVNNPKLQHYNIPHVIDSISITLESKKTFAEYINSDESLTSEQKQNLQRNFDSNINLIYLSAPMLLSSYFGNQSRDIVRAIGDVAKGKKKQLLISFASKNNDSSSFKPLKFFRDMNIYEWLKYLGENYNLVVETND</sequence>
<dbReference type="Proteomes" id="UP000255139">
    <property type="component" value="Unassembled WGS sequence"/>
</dbReference>
<feature type="transmembrane region" description="Helical" evidence="1">
    <location>
        <begin position="7"/>
        <end position="26"/>
    </location>
</feature>
<keyword evidence="1" id="KW-1133">Transmembrane helix</keyword>
<evidence type="ECO:0000313" key="3">
    <source>
        <dbReference type="EMBL" id="TLE00142.1"/>
    </source>
</evidence>
<name>A0A099U1S4_9HELI</name>
<gene>
    <name evidence="3" type="ORF">LS73_005470</name>
    <name evidence="2" type="ORF">NCTC12714_01870</name>
</gene>
<protein>
    <submittedName>
        <fullName evidence="2">Uncharacterized protein</fullName>
    </submittedName>
</protein>
<accession>A0A099U1S4</accession>
<dbReference type="OrthoDB" id="5319107at2"/>
<evidence type="ECO:0000256" key="1">
    <source>
        <dbReference type="SAM" id="Phobius"/>
    </source>
</evidence>
<dbReference type="AlphaFoldDB" id="A0A099U1S4"/>
<keyword evidence="1" id="KW-0472">Membrane</keyword>
<evidence type="ECO:0000313" key="2">
    <source>
        <dbReference type="EMBL" id="STQ87055.1"/>
    </source>
</evidence>
<keyword evidence="1" id="KW-0812">Transmembrane</keyword>
<dbReference type="Proteomes" id="UP000029922">
    <property type="component" value="Unassembled WGS sequence"/>
</dbReference>
<keyword evidence="5" id="KW-1185">Reference proteome</keyword>